<dbReference type="Gene3D" id="1.25.40.290">
    <property type="entry name" value="ARM repeat domains"/>
    <property type="match status" value="1"/>
</dbReference>
<accession>A0A1T2X327</accession>
<dbReference type="AlphaFoldDB" id="A0A1T2X327"/>
<reference evidence="1 2" key="1">
    <citation type="submission" date="2017-01" db="EMBL/GenBank/DDBJ databases">
        <title>Genome analysis of Paenibacillus selenitrireducens ES3-24.</title>
        <authorList>
            <person name="Xu D."/>
            <person name="Yao R."/>
            <person name="Zheng S."/>
        </authorList>
    </citation>
    <scope>NUCLEOTIDE SEQUENCE [LARGE SCALE GENOMIC DNA]</scope>
    <source>
        <strain evidence="1 2">ES3-24</strain>
    </source>
</reference>
<name>A0A1T2X327_9BACL</name>
<proteinExistence type="predicted"/>
<gene>
    <name evidence="1" type="ORF">BVG16_24565</name>
</gene>
<dbReference type="EMBL" id="MSZX01000011">
    <property type="protein sequence ID" value="OPA74301.1"/>
    <property type="molecule type" value="Genomic_DNA"/>
</dbReference>
<dbReference type="PANTHER" id="PTHR34070">
    <property type="entry name" value="ARMADILLO-TYPE FOLD"/>
    <property type="match status" value="1"/>
</dbReference>
<dbReference type="Proteomes" id="UP000190188">
    <property type="component" value="Unassembled WGS sequence"/>
</dbReference>
<dbReference type="PANTHER" id="PTHR34070:SF1">
    <property type="entry name" value="DNA ALKYLATION REPAIR PROTEIN"/>
    <property type="match status" value="1"/>
</dbReference>
<dbReference type="InterPro" id="IPR014825">
    <property type="entry name" value="DNA_alkylation"/>
</dbReference>
<protein>
    <submittedName>
        <fullName evidence="1">DNA alkylation repair protein</fullName>
    </submittedName>
</protein>
<dbReference type="OrthoDB" id="9775346at2"/>
<dbReference type="Pfam" id="PF08713">
    <property type="entry name" value="DNA_alkylation"/>
    <property type="match status" value="1"/>
</dbReference>
<evidence type="ECO:0000313" key="1">
    <source>
        <dbReference type="EMBL" id="OPA74301.1"/>
    </source>
</evidence>
<keyword evidence="2" id="KW-1185">Reference proteome</keyword>
<sequence length="226" mass="26786">MLTYAQQLEAYFRTHANAEQAAPMAAYMRDQFPFLGIRSTERTQLLRSFFQEYGIPKENELAAVSADIWNLPEREFQYIAMVVLEKYRKKAPLQHIEALEQYVVSKSWWDTVDLISSRLIGFHLMQYPELIPTYTEHWIASDNFWLQRAALLYQLSYKKNTDVERLFRYIEHCKEDKEFFIRKAIGWVLREYSKTDEAAVRQFVANTSLSPLSVKEALKYVDRSMP</sequence>
<dbReference type="STRING" id="1324314.BVG16_24565"/>
<dbReference type="Gene3D" id="1.20.1660.10">
    <property type="entry name" value="Hypothetical protein (EF3068)"/>
    <property type="match status" value="1"/>
</dbReference>
<organism evidence="1 2">
    <name type="scientific">Paenibacillus selenitireducens</name>
    <dbReference type="NCBI Taxonomy" id="1324314"/>
    <lineage>
        <taxon>Bacteria</taxon>
        <taxon>Bacillati</taxon>
        <taxon>Bacillota</taxon>
        <taxon>Bacilli</taxon>
        <taxon>Bacillales</taxon>
        <taxon>Paenibacillaceae</taxon>
        <taxon>Paenibacillus</taxon>
    </lineage>
</organism>
<dbReference type="InterPro" id="IPR016024">
    <property type="entry name" value="ARM-type_fold"/>
</dbReference>
<dbReference type="CDD" id="cd07064">
    <property type="entry name" value="AlkD_like_1"/>
    <property type="match status" value="1"/>
</dbReference>
<dbReference type="SUPFAM" id="SSF48371">
    <property type="entry name" value="ARM repeat"/>
    <property type="match status" value="1"/>
</dbReference>
<dbReference type="RefSeq" id="WP_078501847.1">
    <property type="nucleotide sequence ID" value="NZ_MSZX01000011.1"/>
</dbReference>
<comment type="caution">
    <text evidence="1">The sequence shown here is derived from an EMBL/GenBank/DDBJ whole genome shotgun (WGS) entry which is preliminary data.</text>
</comment>
<evidence type="ECO:0000313" key="2">
    <source>
        <dbReference type="Proteomes" id="UP000190188"/>
    </source>
</evidence>